<sequence>MKKIAFLVLFFGLSAVAQKKLPDVSLFDLEGKKVSVKDDFLEKDKIYIFSFWATWCSPCINELDEMNDLQEEWKKSLNIEIVAVATDDSRTQKRVKPLVKGKDWNYKIILDTNQDLKRALSIANIPYTVVVKNGVIVHIQNGYVPGSEVELFEKLKSL</sequence>
<dbReference type="OrthoDB" id="9815205at2"/>
<feature type="domain" description="Thioredoxin" evidence="2">
    <location>
        <begin position="15"/>
        <end position="158"/>
    </location>
</feature>
<dbReference type="EMBL" id="QLSZ01000006">
    <property type="protein sequence ID" value="RAR71763.1"/>
    <property type="molecule type" value="Genomic_DNA"/>
</dbReference>
<keyword evidence="4" id="KW-1185">Reference proteome</keyword>
<dbReference type="InterPro" id="IPR050553">
    <property type="entry name" value="Thioredoxin_ResA/DsbE_sf"/>
</dbReference>
<gene>
    <name evidence="3" type="ORF">CLV55_106114</name>
</gene>
<dbReference type="CDD" id="cd02966">
    <property type="entry name" value="TlpA_like_family"/>
    <property type="match status" value="1"/>
</dbReference>
<name>A0A328YF31_9FLAO</name>
<dbReference type="GO" id="GO:0016209">
    <property type="term" value="F:antioxidant activity"/>
    <property type="evidence" value="ECO:0007669"/>
    <property type="project" value="InterPro"/>
</dbReference>
<dbReference type="AlphaFoldDB" id="A0A328YF31"/>
<dbReference type="Proteomes" id="UP000248840">
    <property type="component" value="Unassembled WGS sequence"/>
</dbReference>
<evidence type="ECO:0000259" key="2">
    <source>
        <dbReference type="PROSITE" id="PS51352"/>
    </source>
</evidence>
<dbReference type="SUPFAM" id="SSF52833">
    <property type="entry name" value="Thioredoxin-like"/>
    <property type="match status" value="1"/>
</dbReference>
<dbReference type="InterPro" id="IPR036249">
    <property type="entry name" value="Thioredoxin-like_sf"/>
</dbReference>
<protein>
    <submittedName>
        <fullName evidence="3">Peroxiredoxin</fullName>
    </submittedName>
</protein>
<evidence type="ECO:0000313" key="3">
    <source>
        <dbReference type="EMBL" id="RAR71763.1"/>
    </source>
</evidence>
<dbReference type="PANTHER" id="PTHR42852">
    <property type="entry name" value="THIOL:DISULFIDE INTERCHANGE PROTEIN DSBE"/>
    <property type="match status" value="1"/>
</dbReference>
<feature type="signal peptide" evidence="1">
    <location>
        <begin position="1"/>
        <end position="17"/>
    </location>
</feature>
<evidence type="ECO:0000256" key="1">
    <source>
        <dbReference type="SAM" id="SignalP"/>
    </source>
</evidence>
<dbReference type="Gene3D" id="3.40.30.10">
    <property type="entry name" value="Glutaredoxin"/>
    <property type="match status" value="1"/>
</dbReference>
<dbReference type="GO" id="GO:0016491">
    <property type="term" value="F:oxidoreductase activity"/>
    <property type="evidence" value="ECO:0007669"/>
    <property type="project" value="InterPro"/>
</dbReference>
<dbReference type="RefSeq" id="WP_112113224.1">
    <property type="nucleotide sequence ID" value="NZ_QLSZ01000006.1"/>
</dbReference>
<proteinExistence type="predicted"/>
<organism evidence="3 4">
    <name type="scientific">Flavobacterium aciduliphilum</name>
    <dbReference type="NCBI Taxonomy" id="1101402"/>
    <lineage>
        <taxon>Bacteria</taxon>
        <taxon>Pseudomonadati</taxon>
        <taxon>Bacteroidota</taxon>
        <taxon>Flavobacteriia</taxon>
        <taxon>Flavobacteriales</taxon>
        <taxon>Flavobacteriaceae</taxon>
        <taxon>Flavobacterium</taxon>
    </lineage>
</organism>
<dbReference type="PROSITE" id="PS51352">
    <property type="entry name" value="THIOREDOXIN_2"/>
    <property type="match status" value="1"/>
</dbReference>
<dbReference type="InterPro" id="IPR013766">
    <property type="entry name" value="Thioredoxin_domain"/>
</dbReference>
<evidence type="ECO:0000313" key="4">
    <source>
        <dbReference type="Proteomes" id="UP000248840"/>
    </source>
</evidence>
<keyword evidence="1" id="KW-0732">Signal</keyword>
<dbReference type="InterPro" id="IPR000866">
    <property type="entry name" value="AhpC/TSA"/>
</dbReference>
<dbReference type="Pfam" id="PF00578">
    <property type="entry name" value="AhpC-TSA"/>
    <property type="match status" value="1"/>
</dbReference>
<dbReference type="PANTHER" id="PTHR42852:SF13">
    <property type="entry name" value="PROTEIN DIPZ"/>
    <property type="match status" value="1"/>
</dbReference>
<feature type="chain" id="PRO_5016430967" evidence="1">
    <location>
        <begin position="18"/>
        <end position="158"/>
    </location>
</feature>
<comment type="caution">
    <text evidence="3">The sequence shown here is derived from an EMBL/GenBank/DDBJ whole genome shotgun (WGS) entry which is preliminary data.</text>
</comment>
<accession>A0A328YF31</accession>
<reference evidence="3 4" key="1">
    <citation type="submission" date="2018-06" db="EMBL/GenBank/DDBJ databases">
        <title>Genomic Encyclopedia of Archaeal and Bacterial Type Strains, Phase II (KMG-II): from individual species to whole genera.</title>
        <authorList>
            <person name="Goeker M."/>
        </authorList>
    </citation>
    <scope>NUCLEOTIDE SEQUENCE [LARGE SCALE GENOMIC DNA]</scope>
    <source>
        <strain evidence="3 4">DSM 25663</strain>
    </source>
</reference>